<evidence type="ECO:0000256" key="1">
    <source>
        <dbReference type="ARBA" id="ARBA00022658"/>
    </source>
</evidence>
<dbReference type="SUPFAM" id="SSF48366">
    <property type="entry name" value="Ras GEF"/>
    <property type="match status" value="1"/>
</dbReference>
<proteinExistence type="predicted"/>
<dbReference type="InterPro" id="IPR000651">
    <property type="entry name" value="Ras-like_Gua-exchang_fac_N"/>
</dbReference>
<evidence type="ECO:0000313" key="5">
    <source>
        <dbReference type="EMBL" id="NDV32567.1"/>
    </source>
</evidence>
<dbReference type="GO" id="GO:0005085">
    <property type="term" value="F:guanyl-nucleotide exchange factor activity"/>
    <property type="evidence" value="ECO:0007669"/>
    <property type="project" value="UniProtKB-KW"/>
</dbReference>
<keyword evidence="1 2" id="KW-0344">Guanine-nucleotide releasing factor</keyword>
<sequence>MDDGSFFAGTKAKLFEKVLRREISIWNFLLTSPLFSNPTEVFQLIQYKYEKYLQSEPKEEVLKNIIVFFVVWIKEFWCDFSANDLLINELKNFIEKINPPDRFNLTEDLQNLKDLFYRQIDEIPLPVPSNAEPKPPCLPLFFGPLKFDVFDVSPKELARQLTLRSFDIWKSIHFREFLYWNSSKRTTKSPNIVRFVEDFNDISKWFSGYVLSGNSPKQRGYYLMHAISILRKAFKLQNYHCTISGISALESSAISRLKKSWAHVTKEHLETLQLLKSYFSSTSNWKAYRDLLQGSSPPCIPHVGLFLSDVTFIDDGNKDVLGPNCLINWQKYELFSRVVALLRKFEGQWFPLVVVGEIQDVLERGKDLDETLFYQRSLLIEPRVQTKPQ</sequence>
<evidence type="ECO:0000259" key="4">
    <source>
        <dbReference type="PROSITE" id="PS50212"/>
    </source>
</evidence>
<feature type="domain" description="N-terminal Ras-GEF" evidence="4">
    <location>
        <begin position="2"/>
        <end position="120"/>
    </location>
</feature>
<evidence type="ECO:0000259" key="3">
    <source>
        <dbReference type="PROSITE" id="PS50009"/>
    </source>
</evidence>
<evidence type="ECO:0000256" key="2">
    <source>
        <dbReference type="PROSITE-ProRule" id="PRU00168"/>
    </source>
</evidence>
<dbReference type="InterPro" id="IPR008937">
    <property type="entry name" value="Ras-like_GEF"/>
</dbReference>
<dbReference type="AlphaFoldDB" id="A0A6B2L6S0"/>
<dbReference type="EMBL" id="GIBP01003598">
    <property type="protein sequence ID" value="NDV32567.1"/>
    <property type="molecule type" value="Transcribed_RNA"/>
</dbReference>
<dbReference type="InterPro" id="IPR001895">
    <property type="entry name" value="RASGEF_cat_dom"/>
</dbReference>
<dbReference type="InterPro" id="IPR036964">
    <property type="entry name" value="RASGEF_cat_dom_sf"/>
</dbReference>
<dbReference type="InterPro" id="IPR023578">
    <property type="entry name" value="Ras_GEF_dom_sf"/>
</dbReference>
<dbReference type="PANTHER" id="PTHR23113:SF99">
    <property type="entry name" value="RASGEF DOMAIN-CONTAINING PROTEIN"/>
    <property type="match status" value="1"/>
</dbReference>
<name>A0A6B2L6S0_9EUKA</name>
<feature type="domain" description="Ras-GEF" evidence="3">
    <location>
        <begin position="153"/>
        <end position="383"/>
    </location>
</feature>
<protein>
    <recommendedName>
        <fullName evidence="6">Ras-GEF domain-containing protein</fullName>
    </recommendedName>
</protein>
<dbReference type="Pfam" id="PF00617">
    <property type="entry name" value="RasGEF"/>
    <property type="match status" value="1"/>
</dbReference>
<reference evidence="5" key="1">
    <citation type="journal article" date="2020" name="J. Eukaryot. Microbiol.">
        <title>De novo Sequencing, Assembly and Annotation of the Transcriptome for the Free-Living Testate Amoeba Arcella intermedia.</title>
        <authorList>
            <person name="Ribeiro G.M."/>
            <person name="Porfirio-Sousa A.L."/>
            <person name="Maurer-Alcala X.X."/>
            <person name="Katz L.A."/>
            <person name="Lahr D.J.G."/>
        </authorList>
    </citation>
    <scope>NUCLEOTIDE SEQUENCE</scope>
</reference>
<dbReference type="Gene3D" id="1.20.870.10">
    <property type="entry name" value="Son of sevenless (SoS) protein Chain: S domain 1"/>
    <property type="match status" value="1"/>
</dbReference>
<dbReference type="PANTHER" id="PTHR23113">
    <property type="entry name" value="GUANINE NUCLEOTIDE EXCHANGE FACTOR"/>
    <property type="match status" value="1"/>
</dbReference>
<dbReference type="SMART" id="SM00147">
    <property type="entry name" value="RasGEF"/>
    <property type="match status" value="1"/>
</dbReference>
<dbReference type="GO" id="GO:0007264">
    <property type="term" value="P:small GTPase-mediated signal transduction"/>
    <property type="evidence" value="ECO:0007669"/>
    <property type="project" value="InterPro"/>
</dbReference>
<dbReference type="PROSITE" id="PS50009">
    <property type="entry name" value="RASGEF_CAT"/>
    <property type="match status" value="1"/>
</dbReference>
<evidence type="ECO:0008006" key="6">
    <source>
        <dbReference type="Google" id="ProtNLM"/>
    </source>
</evidence>
<accession>A0A6B2L6S0</accession>
<dbReference type="Gene3D" id="1.10.840.10">
    <property type="entry name" value="Ras guanine-nucleotide exchange factors catalytic domain"/>
    <property type="match status" value="1"/>
</dbReference>
<organism evidence="5">
    <name type="scientific">Arcella intermedia</name>
    <dbReference type="NCBI Taxonomy" id="1963864"/>
    <lineage>
        <taxon>Eukaryota</taxon>
        <taxon>Amoebozoa</taxon>
        <taxon>Tubulinea</taxon>
        <taxon>Elardia</taxon>
        <taxon>Arcellinida</taxon>
        <taxon>Sphaerothecina</taxon>
        <taxon>Arcellidae</taxon>
        <taxon>Arcella</taxon>
    </lineage>
</organism>
<dbReference type="PROSITE" id="PS50212">
    <property type="entry name" value="RASGEF_NTER"/>
    <property type="match status" value="1"/>
</dbReference>